<gene>
    <name evidence="6" type="ORF">Ga0080574_TMP452</name>
</gene>
<evidence type="ECO:0000256" key="4">
    <source>
        <dbReference type="PROSITE-ProRule" id="PRU00335"/>
    </source>
</evidence>
<evidence type="ECO:0000256" key="3">
    <source>
        <dbReference type="ARBA" id="ARBA00023163"/>
    </source>
</evidence>
<feature type="domain" description="HTH tetR-type" evidence="5">
    <location>
        <begin position="17"/>
        <end position="77"/>
    </location>
</feature>
<dbReference type="KEGG" id="paby:Ga0080574_TMP452"/>
<dbReference type="Pfam" id="PF00440">
    <property type="entry name" value="TetR_N"/>
    <property type="match status" value="1"/>
</dbReference>
<reference evidence="6 7" key="1">
    <citation type="submission" date="2016-04" db="EMBL/GenBank/DDBJ databases">
        <title>Deep-sea bacteria in the southern Pacific.</title>
        <authorList>
            <person name="Tang K."/>
        </authorList>
    </citation>
    <scope>NUCLEOTIDE SEQUENCE [LARGE SCALE GENOMIC DNA]</scope>
    <source>
        <strain evidence="6 7">JLT2014</strain>
        <plasmid evidence="7">ppaby1</plasmid>
    </source>
</reference>
<keyword evidence="6" id="KW-0614">Plasmid</keyword>
<dbReference type="InterPro" id="IPR001647">
    <property type="entry name" value="HTH_TetR"/>
</dbReference>
<dbReference type="Gene3D" id="1.10.357.10">
    <property type="entry name" value="Tetracycline Repressor, domain 2"/>
    <property type="match status" value="1"/>
</dbReference>
<sequence length="198" mass="22444">MTASTGKKPTLRAQQQQETRRKLVDAAFEVFSKEGYRDATIQAITREAGASRATFYLHFSSKAEVIAAAWQELMATKVLPRFRALDALDPESDREMAAWIDDMLSNWESERNFAIASNQALSDDPELAAVWLDGIKSFYEAAPRFVSRMRCGPEQSELRFLLLCSQLDRIVFHWLTGAAAFERAALVEALTVTWRNEF</sequence>
<dbReference type="EMBL" id="CP015091">
    <property type="protein sequence ID" value="APZ50786.1"/>
    <property type="molecule type" value="Genomic_DNA"/>
</dbReference>
<evidence type="ECO:0000259" key="5">
    <source>
        <dbReference type="PROSITE" id="PS50977"/>
    </source>
</evidence>
<dbReference type="AlphaFoldDB" id="A0A1P8UN08"/>
<dbReference type="RefSeq" id="WP_076694892.1">
    <property type="nucleotide sequence ID" value="NZ_CP015091.1"/>
</dbReference>
<dbReference type="GO" id="GO:0000976">
    <property type="term" value="F:transcription cis-regulatory region binding"/>
    <property type="evidence" value="ECO:0007669"/>
    <property type="project" value="TreeGrafter"/>
</dbReference>
<dbReference type="GO" id="GO:0003700">
    <property type="term" value="F:DNA-binding transcription factor activity"/>
    <property type="evidence" value="ECO:0007669"/>
    <property type="project" value="TreeGrafter"/>
</dbReference>
<proteinExistence type="predicted"/>
<keyword evidence="1" id="KW-0805">Transcription regulation</keyword>
<keyword evidence="3" id="KW-0804">Transcription</keyword>
<evidence type="ECO:0000313" key="7">
    <source>
        <dbReference type="Proteomes" id="UP000187059"/>
    </source>
</evidence>
<evidence type="ECO:0000256" key="1">
    <source>
        <dbReference type="ARBA" id="ARBA00023015"/>
    </source>
</evidence>
<dbReference type="InterPro" id="IPR009057">
    <property type="entry name" value="Homeodomain-like_sf"/>
</dbReference>
<geneLocation type="plasmid" evidence="7">
    <name>ppaby1</name>
</geneLocation>
<dbReference type="Gene3D" id="1.10.10.60">
    <property type="entry name" value="Homeodomain-like"/>
    <property type="match status" value="1"/>
</dbReference>
<dbReference type="PANTHER" id="PTHR30055">
    <property type="entry name" value="HTH-TYPE TRANSCRIPTIONAL REGULATOR RUTR"/>
    <property type="match status" value="1"/>
</dbReference>
<dbReference type="PRINTS" id="PR00455">
    <property type="entry name" value="HTHTETR"/>
</dbReference>
<organism evidence="6 7">
    <name type="scientific">Salipiger abyssi</name>
    <dbReference type="NCBI Taxonomy" id="1250539"/>
    <lineage>
        <taxon>Bacteria</taxon>
        <taxon>Pseudomonadati</taxon>
        <taxon>Pseudomonadota</taxon>
        <taxon>Alphaproteobacteria</taxon>
        <taxon>Rhodobacterales</taxon>
        <taxon>Roseobacteraceae</taxon>
        <taxon>Salipiger</taxon>
    </lineage>
</organism>
<evidence type="ECO:0000313" key="6">
    <source>
        <dbReference type="EMBL" id="APZ50786.1"/>
    </source>
</evidence>
<protein>
    <submittedName>
        <fullName evidence="6">Transcriptional regulator</fullName>
    </submittedName>
</protein>
<dbReference type="PANTHER" id="PTHR30055:SF234">
    <property type="entry name" value="HTH-TYPE TRANSCRIPTIONAL REGULATOR BETI"/>
    <property type="match status" value="1"/>
</dbReference>
<dbReference type="PROSITE" id="PS50977">
    <property type="entry name" value="HTH_TETR_2"/>
    <property type="match status" value="1"/>
</dbReference>
<evidence type="ECO:0000256" key="2">
    <source>
        <dbReference type="ARBA" id="ARBA00023125"/>
    </source>
</evidence>
<accession>A0A1P8UN08</accession>
<dbReference type="InterPro" id="IPR050109">
    <property type="entry name" value="HTH-type_TetR-like_transc_reg"/>
</dbReference>
<dbReference type="PROSITE" id="PS01081">
    <property type="entry name" value="HTH_TETR_1"/>
    <property type="match status" value="1"/>
</dbReference>
<keyword evidence="2 4" id="KW-0238">DNA-binding</keyword>
<dbReference type="Proteomes" id="UP000187059">
    <property type="component" value="Plasmid pPABY1"/>
</dbReference>
<name>A0A1P8UN08_9RHOB</name>
<dbReference type="SUPFAM" id="SSF46689">
    <property type="entry name" value="Homeodomain-like"/>
    <property type="match status" value="1"/>
</dbReference>
<feature type="DNA-binding region" description="H-T-H motif" evidence="4">
    <location>
        <begin position="40"/>
        <end position="59"/>
    </location>
</feature>
<dbReference type="InterPro" id="IPR023772">
    <property type="entry name" value="DNA-bd_HTH_TetR-type_CS"/>
</dbReference>
<keyword evidence="7" id="KW-1185">Reference proteome</keyword>